<name>A0AAV6G928_9TELE</name>
<proteinExistence type="predicted"/>
<dbReference type="PANTHER" id="PTHR46013:SF4">
    <property type="entry name" value="B-CELL RECEPTOR CD22-RELATED"/>
    <property type="match status" value="1"/>
</dbReference>
<protein>
    <recommendedName>
        <fullName evidence="3">B-cell receptor CD22 first Ig-like domain-containing protein</fullName>
    </recommendedName>
</protein>
<feature type="domain" description="B-cell receptor CD22 first Ig-like" evidence="3">
    <location>
        <begin position="39"/>
        <end position="143"/>
    </location>
</feature>
<reference evidence="4" key="1">
    <citation type="submission" date="2020-10" db="EMBL/GenBank/DDBJ databases">
        <title>Chromosome-scale genome assembly of the Allis shad, Alosa alosa.</title>
        <authorList>
            <person name="Margot Z."/>
            <person name="Christophe K."/>
            <person name="Cabau C."/>
            <person name="Louis A."/>
            <person name="Berthelot C."/>
            <person name="Parey E."/>
            <person name="Roest Crollius H."/>
            <person name="Montfort J."/>
            <person name="Robinson-Rechavi M."/>
            <person name="Bucao C."/>
            <person name="Bouchez O."/>
            <person name="Gislard M."/>
            <person name="Lluch J."/>
            <person name="Milhes M."/>
            <person name="Lampietro C."/>
            <person name="Lopez Roques C."/>
            <person name="Donnadieu C."/>
            <person name="Braasch I."/>
            <person name="Desvignes T."/>
            <person name="Postlethwait J."/>
            <person name="Bobe J."/>
            <person name="Guiguen Y."/>
        </authorList>
    </citation>
    <scope>NUCLEOTIDE SEQUENCE</scope>
    <source>
        <strain evidence="4">M-15738</strain>
        <tissue evidence="4">Blood</tissue>
    </source>
</reference>
<gene>
    <name evidence="4" type="ORF">AALO_G00182110</name>
</gene>
<dbReference type="AlphaFoldDB" id="A0AAV6G928"/>
<feature type="transmembrane region" description="Helical" evidence="1">
    <location>
        <begin position="152"/>
        <end position="173"/>
    </location>
</feature>
<dbReference type="InterPro" id="IPR036179">
    <property type="entry name" value="Ig-like_dom_sf"/>
</dbReference>
<keyword evidence="2" id="KW-0732">Signal</keyword>
<organism evidence="4 5">
    <name type="scientific">Alosa alosa</name>
    <name type="common">allis shad</name>
    <dbReference type="NCBI Taxonomy" id="278164"/>
    <lineage>
        <taxon>Eukaryota</taxon>
        <taxon>Metazoa</taxon>
        <taxon>Chordata</taxon>
        <taxon>Craniata</taxon>
        <taxon>Vertebrata</taxon>
        <taxon>Euteleostomi</taxon>
        <taxon>Actinopterygii</taxon>
        <taxon>Neopterygii</taxon>
        <taxon>Teleostei</taxon>
        <taxon>Clupei</taxon>
        <taxon>Clupeiformes</taxon>
        <taxon>Clupeoidei</taxon>
        <taxon>Clupeidae</taxon>
        <taxon>Alosa</taxon>
    </lineage>
</organism>
<sequence>MVVRCFDAGLLLTLFLSVDLSVSWDVRLPHGPLHATPNSSIVLPCSYDFPERGRYKVTSEMWCLGQSHCITQRYIYHSAGIFLEPAYLGRVEYLGSLGSGNCSLRISALRASDSGVYVFRFITDHPLAKLPGQKGIELEITENTQASRGSHVGWILGLLIATTVGAVAVFYCMRRTRQRSHQAVSLNMT</sequence>
<dbReference type="Pfam" id="PF24518">
    <property type="entry name" value="Ig_CD22"/>
    <property type="match status" value="1"/>
</dbReference>
<dbReference type="PANTHER" id="PTHR46013">
    <property type="entry name" value="VASCULAR CELL ADHESION MOLECULE 1"/>
    <property type="match status" value="1"/>
</dbReference>
<evidence type="ECO:0000259" key="3">
    <source>
        <dbReference type="Pfam" id="PF24518"/>
    </source>
</evidence>
<dbReference type="InterPro" id="IPR013783">
    <property type="entry name" value="Ig-like_fold"/>
</dbReference>
<accession>A0AAV6G928</accession>
<keyword evidence="1" id="KW-1133">Transmembrane helix</keyword>
<evidence type="ECO:0000313" key="4">
    <source>
        <dbReference type="EMBL" id="KAG5271624.1"/>
    </source>
</evidence>
<feature type="signal peptide" evidence="2">
    <location>
        <begin position="1"/>
        <end position="23"/>
    </location>
</feature>
<dbReference type="Gene3D" id="2.60.40.10">
    <property type="entry name" value="Immunoglobulins"/>
    <property type="match status" value="1"/>
</dbReference>
<evidence type="ECO:0000256" key="1">
    <source>
        <dbReference type="SAM" id="Phobius"/>
    </source>
</evidence>
<evidence type="ECO:0000313" key="5">
    <source>
        <dbReference type="Proteomes" id="UP000823561"/>
    </source>
</evidence>
<comment type="caution">
    <text evidence="4">The sequence shown here is derived from an EMBL/GenBank/DDBJ whole genome shotgun (WGS) entry which is preliminary data.</text>
</comment>
<dbReference type="EMBL" id="JADWDJ010000013">
    <property type="protein sequence ID" value="KAG5271624.1"/>
    <property type="molecule type" value="Genomic_DNA"/>
</dbReference>
<evidence type="ECO:0000256" key="2">
    <source>
        <dbReference type="SAM" id="SignalP"/>
    </source>
</evidence>
<keyword evidence="1" id="KW-0812">Transmembrane</keyword>
<dbReference type="SUPFAM" id="SSF48726">
    <property type="entry name" value="Immunoglobulin"/>
    <property type="match status" value="1"/>
</dbReference>
<feature type="chain" id="PRO_5043338685" description="B-cell receptor CD22 first Ig-like domain-containing protein" evidence="2">
    <location>
        <begin position="24"/>
        <end position="189"/>
    </location>
</feature>
<keyword evidence="5" id="KW-1185">Reference proteome</keyword>
<dbReference type="InterPro" id="IPR056386">
    <property type="entry name" value="Ig_CD22"/>
</dbReference>
<dbReference type="Proteomes" id="UP000823561">
    <property type="component" value="Chromosome 13"/>
</dbReference>
<keyword evidence="1" id="KW-0472">Membrane</keyword>